<protein>
    <submittedName>
        <fullName evidence="1">Putative ComE family competence protein</fullName>
    </submittedName>
</protein>
<accession>A0A6G5QIQ8</accession>
<evidence type="ECO:0000313" key="1">
    <source>
        <dbReference type="EMBL" id="QCD45467.1"/>
    </source>
</evidence>
<reference evidence="1 2" key="1">
    <citation type="submission" date="2016-07" db="EMBL/GenBank/DDBJ databases">
        <title>Comparative genomics of the Campylobacter concisus group.</title>
        <authorList>
            <person name="Miller W.G."/>
            <person name="Yee E."/>
            <person name="Chapman M.H."/>
            <person name="Huynh S."/>
            <person name="Bono J.L."/>
            <person name="On S.L.W."/>
            <person name="StLeger J."/>
            <person name="Foster G."/>
            <person name="Parker C.T."/>
        </authorList>
    </citation>
    <scope>NUCLEOTIDE SEQUENCE [LARGE SCALE GENOMIC DNA]</scope>
    <source>
        <strain evidence="1 2">CCUG 21559</strain>
    </source>
</reference>
<gene>
    <name evidence="1" type="ORF">CMUC_1718</name>
</gene>
<dbReference type="RefSeq" id="WP_171994188.1">
    <property type="nucleotide sequence ID" value="NZ_CP012542.1"/>
</dbReference>
<proteinExistence type="predicted"/>
<name>A0A6G5QIQ8_9BACT</name>
<evidence type="ECO:0000313" key="2">
    <source>
        <dbReference type="Proteomes" id="UP000503264"/>
    </source>
</evidence>
<dbReference type="EMBL" id="CP012542">
    <property type="protein sequence ID" value="QCD45467.1"/>
    <property type="molecule type" value="Genomic_DNA"/>
</dbReference>
<keyword evidence="2" id="KW-1185">Reference proteome</keyword>
<dbReference type="InterPro" id="IPR010994">
    <property type="entry name" value="RuvA_2-like"/>
</dbReference>
<sequence>MRILISLVFLSIFAFGLTDLNKASSSELIGLGLSKTEALSIIKYRKVHKFKSTDELFKVKGLSGQKALKIRDKVMVENKNQITKNTKKEKK</sequence>
<dbReference type="Gene3D" id="1.10.150.280">
    <property type="entry name" value="AF1531-like domain"/>
    <property type="match status" value="1"/>
</dbReference>
<dbReference type="Pfam" id="PF12836">
    <property type="entry name" value="HHH_3"/>
    <property type="match status" value="1"/>
</dbReference>
<organism evidence="1 2">
    <name type="scientific">Campylobacter mucosalis CCUG 21559</name>
    <dbReference type="NCBI Taxonomy" id="1032067"/>
    <lineage>
        <taxon>Bacteria</taxon>
        <taxon>Pseudomonadati</taxon>
        <taxon>Campylobacterota</taxon>
        <taxon>Epsilonproteobacteria</taxon>
        <taxon>Campylobacterales</taxon>
        <taxon>Campylobacteraceae</taxon>
        <taxon>Campylobacter</taxon>
    </lineage>
</organism>
<dbReference type="AlphaFoldDB" id="A0A6G5QIQ8"/>
<dbReference type="Proteomes" id="UP000503264">
    <property type="component" value="Chromosome"/>
</dbReference>
<dbReference type="SUPFAM" id="SSF47781">
    <property type="entry name" value="RuvA domain 2-like"/>
    <property type="match status" value="1"/>
</dbReference>